<sequence>MENLVILLTLHSSHFAHWTQMQTGILESYEWCNSGFSAGRTDEEEEEEEEGAMQPKLGKLSTSEVTKDSVHLSWTVQAGAFDSFLLQYRDVEGKRQALPVDGGSRTLVISDLLPSRKYKFNFYGISGHKRLGPISTNAVTAFPEASSVTPPRLEQLLVSEVTPTSLRLRWDTPEGDFDTFLVRFWAGGPPRRCRHPRPRNANALLLPAACTDRRV</sequence>
<dbReference type="PANTHER" id="PTHR46708">
    <property type="entry name" value="TENASCIN"/>
    <property type="match status" value="1"/>
</dbReference>
<evidence type="ECO:0000313" key="4">
    <source>
        <dbReference type="Proteomes" id="UP000827986"/>
    </source>
</evidence>
<dbReference type="EMBL" id="JAHDVG010000481">
    <property type="protein sequence ID" value="KAH1174050.1"/>
    <property type="molecule type" value="Genomic_DNA"/>
</dbReference>
<dbReference type="InterPro" id="IPR036116">
    <property type="entry name" value="FN3_sf"/>
</dbReference>
<organism evidence="3 4">
    <name type="scientific">Mauremys mutica</name>
    <name type="common">yellowpond turtle</name>
    <dbReference type="NCBI Taxonomy" id="74926"/>
    <lineage>
        <taxon>Eukaryota</taxon>
        <taxon>Metazoa</taxon>
        <taxon>Chordata</taxon>
        <taxon>Craniata</taxon>
        <taxon>Vertebrata</taxon>
        <taxon>Euteleostomi</taxon>
        <taxon>Archelosauria</taxon>
        <taxon>Testudinata</taxon>
        <taxon>Testudines</taxon>
        <taxon>Cryptodira</taxon>
        <taxon>Durocryptodira</taxon>
        <taxon>Testudinoidea</taxon>
        <taxon>Geoemydidae</taxon>
        <taxon>Geoemydinae</taxon>
        <taxon>Mauremys</taxon>
    </lineage>
</organism>
<dbReference type="SUPFAM" id="SSF49265">
    <property type="entry name" value="Fibronectin type III"/>
    <property type="match status" value="2"/>
</dbReference>
<evidence type="ECO:0000256" key="1">
    <source>
        <dbReference type="ARBA" id="ARBA00022737"/>
    </source>
</evidence>
<dbReference type="SMART" id="SM00060">
    <property type="entry name" value="FN3"/>
    <property type="match status" value="1"/>
</dbReference>
<dbReference type="PANTHER" id="PTHR46708:SF3">
    <property type="entry name" value="TENASCIN-X"/>
    <property type="match status" value="1"/>
</dbReference>
<dbReference type="Proteomes" id="UP000827986">
    <property type="component" value="Unassembled WGS sequence"/>
</dbReference>
<proteinExistence type="predicted"/>
<dbReference type="PROSITE" id="PS50853">
    <property type="entry name" value="FN3"/>
    <property type="match status" value="1"/>
</dbReference>
<keyword evidence="1" id="KW-0677">Repeat</keyword>
<comment type="caution">
    <text evidence="3">The sequence shown here is derived from an EMBL/GenBank/DDBJ whole genome shotgun (WGS) entry which is preliminary data.</text>
</comment>
<accession>A0A9D3X7Q5</accession>
<protein>
    <recommendedName>
        <fullName evidence="2">Fibronectin type-III domain-containing protein</fullName>
    </recommendedName>
</protein>
<dbReference type="CDD" id="cd00063">
    <property type="entry name" value="FN3"/>
    <property type="match status" value="1"/>
</dbReference>
<name>A0A9D3X7Q5_9SAUR</name>
<keyword evidence="4" id="KW-1185">Reference proteome</keyword>
<dbReference type="GO" id="GO:0031175">
    <property type="term" value="P:neuron projection development"/>
    <property type="evidence" value="ECO:0007669"/>
    <property type="project" value="TreeGrafter"/>
</dbReference>
<evidence type="ECO:0000313" key="3">
    <source>
        <dbReference type="EMBL" id="KAH1174050.1"/>
    </source>
</evidence>
<dbReference type="GO" id="GO:0030155">
    <property type="term" value="P:regulation of cell adhesion"/>
    <property type="evidence" value="ECO:0007669"/>
    <property type="project" value="TreeGrafter"/>
</dbReference>
<gene>
    <name evidence="3" type="ORF">KIL84_008444</name>
</gene>
<dbReference type="AlphaFoldDB" id="A0A9D3X7Q5"/>
<dbReference type="InterPro" id="IPR003961">
    <property type="entry name" value="FN3_dom"/>
</dbReference>
<dbReference type="Pfam" id="PF00041">
    <property type="entry name" value="fn3"/>
    <property type="match status" value="1"/>
</dbReference>
<feature type="domain" description="Fibronectin type-III" evidence="2">
    <location>
        <begin position="56"/>
        <end position="145"/>
    </location>
</feature>
<dbReference type="Gene3D" id="2.60.40.10">
    <property type="entry name" value="Immunoglobulins"/>
    <property type="match status" value="2"/>
</dbReference>
<dbReference type="InterPro" id="IPR013783">
    <property type="entry name" value="Ig-like_fold"/>
</dbReference>
<dbReference type="InterPro" id="IPR050991">
    <property type="entry name" value="ECM_Regulatory_Proteins"/>
</dbReference>
<reference evidence="3" key="1">
    <citation type="submission" date="2021-09" db="EMBL/GenBank/DDBJ databases">
        <title>The genome of Mauremys mutica provides insights into the evolution of semi-aquatic lifestyle.</title>
        <authorList>
            <person name="Gong S."/>
            <person name="Gao Y."/>
        </authorList>
    </citation>
    <scope>NUCLEOTIDE SEQUENCE</scope>
    <source>
        <strain evidence="3">MM-2020</strain>
        <tissue evidence="3">Muscle</tissue>
    </source>
</reference>
<evidence type="ECO:0000259" key="2">
    <source>
        <dbReference type="PROSITE" id="PS50853"/>
    </source>
</evidence>
<dbReference type="GO" id="GO:0005615">
    <property type="term" value="C:extracellular space"/>
    <property type="evidence" value="ECO:0007669"/>
    <property type="project" value="TreeGrafter"/>
</dbReference>